<keyword evidence="5 7" id="KW-0040">ANK repeat</keyword>
<dbReference type="GO" id="GO:0016020">
    <property type="term" value="C:membrane"/>
    <property type="evidence" value="ECO:0007669"/>
    <property type="project" value="UniProtKB-SubCell"/>
</dbReference>
<dbReference type="PROSITE" id="PS50088">
    <property type="entry name" value="ANK_REPEAT"/>
    <property type="match status" value="3"/>
</dbReference>
<dbReference type="Gene3D" id="1.25.40.20">
    <property type="entry name" value="Ankyrin repeat-containing domain"/>
    <property type="match status" value="2"/>
</dbReference>
<dbReference type="InParanoid" id="F2U846"/>
<dbReference type="Pfam" id="PF12796">
    <property type="entry name" value="Ank_2"/>
    <property type="match status" value="1"/>
</dbReference>
<dbReference type="PROSITE" id="PS50216">
    <property type="entry name" value="DHHC"/>
    <property type="match status" value="1"/>
</dbReference>
<feature type="transmembrane region" description="Helical" evidence="8">
    <location>
        <begin position="317"/>
        <end position="340"/>
    </location>
</feature>
<evidence type="ECO:0000313" key="11">
    <source>
        <dbReference type="Proteomes" id="UP000007799"/>
    </source>
</evidence>
<protein>
    <recommendedName>
        <fullName evidence="8">Palmitoyltransferase</fullName>
        <ecNumber evidence="8">2.3.1.225</ecNumber>
    </recommendedName>
</protein>
<feature type="transmembrane region" description="Helical" evidence="8">
    <location>
        <begin position="180"/>
        <end position="199"/>
    </location>
</feature>
<dbReference type="PANTHER" id="PTHR24134">
    <property type="entry name" value="ANKYRIN REPEAT-CONTAINING PROTEIN DDB_G0279043"/>
    <property type="match status" value="1"/>
</dbReference>
<gene>
    <name evidence="10" type="ORF">PTSG_04682</name>
</gene>
<evidence type="ECO:0000256" key="2">
    <source>
        <dbReference type="ARBA" id="ARBA00022692"/>
    </source>
</evidence>
<dbReference type="RefSeq" id="XP_004994773.1">
    <property type="nucleotide sequence ID" value="XM_004994716.1"/>
</dbReference>
<dbReference type="GeneID" id="16075354"/>
<dbReference type="AlphaFoldDB" id="F2U846"/>
<sequence>MAFHQTPLHYAVIEGNEAAAYSLVACGADVHAVDHEHDTMLHWAASRGHLNLIRFFISQGLDVNAADMYGQTPLHAASINGDAACVQLLVDRGADVSVRDSNGYTAYDLAKREPKKREGALLFFRVREQQAKLRGFAWLLRRMFFTKDGESQVWQRFVLLAFVCSNYIYFGWVHPFLPPLHALLFLSVQVAMWGLWMWVARRDPGTFRPTASRVQQYEAALRNFASPNITSEEAEQVASRFCHTCRVVRPPRVHHSSVSNSCIVDYDHACDFMGHVIAINNRRQFMLTIFMLALLTSFIAVKVYLLQPAFPRTVAFWVSYLVLLASASFCIQLVGSHALYVSRGLTLAEAVKRKFPDGSPYNRGLLRNWAHFCGTTPTPAPHKPPSHV</sequence>
<dbReference type="Proteomes" id="UP000007799">
    <property type="component" value="Unassembled WGS sequence"/>
</dbReference>
<keyword evidence="11" id="KW-1185">Reference proteome</keyword>
<comment type="catalytic activity">
    <reaction evidence="8">
        <text>L-cysteinyl-[protein] + hexadecanoyl-CoA = S-hexadecanoyl-L-cysteinyl-[protein] + CoA</text>
        <dbReference type="Rhea" id="RHEA:36683"/>
        <dbReference type="Rhea" id="RHEA-COMP:10131"/>
        <dbReference type="Rhea" id="RHEA-COMP:11032"/>
        <dbReference type="ChEBI" id="CHEBI:29950"/>
        <dbReference type="ChEBI" id="CHEBI:57287"/>
        <dbReference type="ChEBI" id="CHEBI:57379"/>
        <dbReference type="ChEBI" id="CHEBI:74151"/>
        <dbReference type="EC" id="2.3.1.225"/>
    </reaction>
</comment>
<proteinExistence type="inferred from homology"/>
<feature type="repeat" description="ANK" evidence="7">
    <location>
        <begin position="36"/>
        <end position="68"/>
    </location>
</feature>
<feature type="repeat" description="ANK" evidence="7">
    <location>
        <begin position="69"/>
        <end position="101"/>
    </location>
</feature>
<evidence type="ECO:0000313" key="10">
    <source>
        <dbReference type="EMBL" id="EGD72951.1"/>
    </source>
</evidence>
<feature type="transmembrane region" description="Helical" evidence="8">
    <location>
        <begin position="153"/>
        <end position="174"/>
    </location>
</feature>
<evidence type="ECO:0000256" key="6">
    <source>
        <dbReference type="ARBA" id="ARBA00023136"/>
    </source>
</evidence>
<dbReference type="PROSITE" id="PS50297">
    <property type="entry name" value="ANK_REP_REGION"/>
    <property type="match status" value="3"/>
</dbReference>
<dbReference type="SUPFAM" id="SSF48403">
    <property type="entry name" value="Ankyrin repeat"/>
    <property type="match status" value="1"/>
</dbReference>
<keyword evidence="4 8" id="KW-1133">Transmembrane helix</keyword>
<dbReference type="Pfam" id="PF01529">
    <property type="entry name" value="DHHC"/>
    <property type="match status" value="1"/>
</dbReference>
<keyword evidence="6 8" id="KW-0472">Membrane</keyword>
<feature type="transmembrane region" description="Helical" evidence="8">
    <location>
        <begin position="285"/>
        <end position="305"/>
    </location>
</feature>
<evidence type="ECO:0000256" key="3">
    <source>
        <dbReference type="ARBA" id="ARBA00022737"/>
    </source>
</evidence>
<keyword evidence="8" id="KW-0808">Transferase</keyword>
<dbReference type="EC" id="2.3.1.225" evidence="8"/>
<evidence type="ECO:0000256" key="8">
    <source>
        <dbReference type="RuleBase" id="RU079119"/>
    </source>
</evidence>
<comment type="similarity">
    <text evidence="8">Belongs to the DHHC palmitoyltransferase family.</text>
</comment>
<dbReference type="eggNOG" id="KOG0509">
    <property type="taxonomic scope" value="Eukaryota"/>
</dbReference>
<evidence type="ECO:0000256" key="4">
    <source>
        <dbReference type="ARBA" id="ARBA00022989"/>
    </source>
</evidence>
<dbReference type="InterPro" id="IPR036770">
    <property type="entry name" value="Ankyrin_rpt-contain_sf"/>
</dbReference>
<dbReference type="PRINTS" id="PR01415">
    <property type="entry name" value="ANKYRIN"/>
</dbReference>
<feature type="domain" description="Palmitoyltransferase DHHC" evidence="9">
    <location>
        <begin position="238"/>
        <end position="352"/>
    </location>
</feature>
<evidence type="ECO:0000256" key="7">
    <source>
        <dbReference type="PROSITE-ProRule" id="PRU00023"/>
    </source>
</evidence>
<dbReference type="OMA" id="ICAQSEH"/>
<feature type="repeat" description="ANK" evidence="7">
    <location>
        <begin position="3"/>
        <end position="35"/>
    </location>
</feature>
<name>F2U846_SALR5</name>
<comment type="domain">
    <text evidence="8">The DHHC domain is required for palmitoyltransferase activity.</text>
</comment>
<evidence type="ECO:0000259" key="9">
    <source>
        <dbReference type="Pfam" id="PF01529"/>
    </source>
</evidence>
<keyword evidence="2 8" id="KW-0812">Transmembrane</keyword>
<dbReference type="PANTHER" id="PTHR24134:SF9">
    <property type="entry name" value="ANKYRIN REPEAT AND SOCS BOX PROTEIN 8"/>
    <property type="match status" value="1"/>
</dbReference>
<evidence type="ECO:0000256" key="5">
    <source>
        <dbReference type="ARBA" id="ARBA00023043"/>
    </source>
</evidence>
<dbReference type="SMART" id="SM00248">
    <property type="entry name" value="ANK"/>
    <property type="match status" value="3"/>
</dbReference>
<dbReference type="InterPro" id="IPR002110">
    <property type="entry name" value="Ankyrin_rpt"/>
</dbReference>
<reference evidence="10" key="1">
    <citation type="submission" date="2009-08" db="EMBL/GenBank/DDBJ databases">
        <title>Annotation of Salpingoeca rosetta.</title>
        <authorList>
            <consortium name="The Broad Institute Genome Sequencing Platform"/>
            <person name="Russ C."/>
            <person name="Cuomo C."/>
            <person name="Burger G."/>
            <person name="Gray M.W."/>
            <person name="Holland P.W.H."/>
            <person name="King N."/>
            <person name="Lang F.B.F."/>
            <person name="Roger A.J."/>
            <person name="Ruiz-Trillo I."/>
            <person name="Young S.K."/>
            <person name="Zeng Q."/>
            <person name="Gargeya S."/>
            <person name="Alvarado L."/>
            <person name="Berlin A."/>
            <person name="Chapman S.B."/>
            <person name="Chen Z."/>
            <person name="Freedman E."/>
            <person name="Gellesch M."/>
            <person name="Goldberg J."/>
            <person name="Griggs A."/>
            <person name="Gujja S."/>
            <person name="Heilman E."/>
            <person name="Heiman D."/>
            <person name="Howarth C."/>
            <person name="Mehta T."/>
            <person name="Neiman D."/>
            <person name="Pearson M."/>
            <person name="Roberts A."/>
            <person name="Saif S."/>
            <person name="Shea T."/>
            <person name="Shenoy N."/>
            <person name="Sisk P."/>
            <person name="Stolte C."/>
            <person name="Sykes S."/>
            <person name="White J."/>
            <person name="Yandava C."/>
            <person name="Haas B."/>
            <person name="Nusbaum C."/>
            <person name="Birren B."/>
        </authorList>
    </citation>
    <scope>NUCLEOTIDE SEQUENCE [LARGE SCALE GENOMIC DNA]</scope>
    <source>
        <strain evidence="10">ATCC 50818</strain>
    </source>
</reference>
<dbReference type="KEGG" id="sre:PTSG_04682"/>
<evidence type="ECO:0000256" key="1">
    <source>
        <dbReference type="ARBA" id="ARBA00004141"/>
    </source>
</evidence>
<dbReference type="STRING" id="946362.F2U846"/>
<dbReference type="EMBL" id="GL832964">
    <property type="protein sequence ID" value="EGD72951.1"/>
    <property type="molecule type" value="Genomic_DNA"/>
</dbReference>
<dbReference type="InterPro" id="IPR001594">
    <property type="entry name" value="Palmitoyltrfase_DHHC"/>
</dbReference>
<dbReference type="GO" id="GO:0019706">
    <property type="term" value="F:protein-cysteine S-palmitoyltransferase activity"/>
    <property type="evidence" value="ECO:0007669"/>
    <property type="project" value="UniProtKB-EC"/>
</dbReference>
<keyword evidence="3" id="KW-0677">Repeat</keyword>
<comment type="subcellular location">
    <subcellularLocation>
        <location evidence="1">Membrane</location>
        <topology evidence="1">Multi-pass membrane protein</topology>
    </subcellularLocation>
</comment>
<keyword evidence="8" id="KW-0012">Acyltransferase</keyword>
<dbReference type="OrthoDB" id="163438at2759"/>
<organism evidence="11">
    <name type="scientific">Salpingoeca rosetta (strain ATCC 50818 / BSB-021)</name>
    <dbReference type="NCBI Taxonomy" id="946362"/>
    <lineage>
        <taxon>Eukaryota</taxon>
        <taxon>Choanoflagellata</taxon>
        <taxon>Craspedida</taxon>
        <taxon>Salpingoecidae</taxon>
        <taxon>Salpingoeca</taxon>
    </lineage>
</organism>
<accession>F2U846</accession>